<dbReference type="STRING" id="307507.A0A2V0P5N4"/>
<gene>
    <name evidence="2" type="ORF">Rsub_06512</name>
</gene>
<feature type="region of interest" description="Disordered" evidence="1">
    <location>
        <begin position="221"/>
        <end position="250"/>
    </location>
</feature>
<dbReference type="Pfam" id="PF00106">
    <property type="entry name" value="adh_short"/>
    <property type="match status" value="2"/>
</dbReference>
<dbReference type="GO" id="GO:0034256">
    <property type="term" value="F:chlorophyll(ide) b reductase activity"/>
    <property type="evidence" value="ECO:0007669"/>
    <property type="project" value="TreeGrafter"/>
</dbReference>
<dbReference type="PROSITE" id="PS00061">
    <property type="entry name" value="ADH_SHORT"/>
    <property type="match status" value="1"/>
</dbReference>
<dbReference type="InterPro" id="IPR002347">
    <property type="entry name" value="SDR_fam"/>
</dbReference>
<sequence length="600" mass="58929">MQATSQARLPRGPGLPGALAGGLSPARTAARAGLPAAPPRARRPRLPPAPAAPPGDRAAARPASPAARRAATPPGARVPPRSDTAPGSGARVDARDHLPQHLGMVAFSSWALAATTSVAGAHTFGLDAPLWAPALAGACLGGAFAALHRHASVRLWRPPSAPLRLVVTGGTRGLGKALAREALLAGDSVVITGRSAAAAAAAAAELRAEAGELLRRRSEAAAAAGRRGRGGGSRGAGGGGGGGGGGGEAAPRVEVHGVACDVSDPAQVAALGEASAALLGSVDAWVVNAGQSGAFRPFLEAPDGAIEQVVRTNLLGGLLCAREAARRLSAQPAGGHIFFMDGAGSDGSATPYYAAYGATKAALPQLAKTLRKELSARAPARGPASAPRAPASAASGAAYDGLAPASASAPAAASAPASSAAAAARPSAASGAAGGPAPAARARASDAPPGPRHPVGVHVLSPGMMLTDLLLENASEANLAVFNILCEHPETVAAYLVPRLRTAVARGQDGTYHKFLTPASAAWRFATAPARAGRFFDAAGRAVYPPEGERILGAGARATARARAAAAARGGALRAAYSLSVAAGAAAVVLFDTAARAAGQ</sequence>
<dbReference type="InParanoid" id="A0A2V0P5N4"/>
<feature type="compositionally biased region" description="Low complexity" evidence="1">
    <location>
        <begin position="54"/>
        <end position="81"/>
    </location>
</feature>
<feature type="region of interest" description="Disordered" evidence="1">
    <location>
        <begin position="428"/>
        <end position="456"/>
    </location>
</feature>
<dbReference type="AlphaFoldDB" id="A0A2V0P5N4"/>
<keyword evidence="3" id="KW-1185">Reference proteome</keyword>
<name>A0A2V0P5N4_9CHLO</name>
<dbReference type="InterPro" id="IPR020904">
    <property type="entry name" value="Sc_DH/Rdtase_CS"/>
</dbReference>
<proteinExistence type="predicted"/>
<feature type="region of interest" description="Disordered" evidence="1">
    <location>
        <begin position="1"/>
        <end position="93"/>
    </location>
</feature>
<feature type="compositionally biased region" description="Gly residues" evidence="1">
    <location>
        <begin position="230"/>
        <end position="248"/>
    </location>
</feature>
<protein>
    <submittedName>
        <fullName evidence="2">Chlorophyll(Ide) b reductase chloroplastic-like</fullName>
    </submittedName>
</protein>
<dbReference type="InterPro" id="IPR052625">
    <property type="entry name" value="Chl_b_Red"/>
</dbReference>
<dbReference type="GO" id="GO:0010304">
    <property type="term" value="P:PSII associated light-harvesting complex II catabolic process"/>
    <property type="evidence" value="ECO:0007669"/>
    <property type="project" value="TreeGrafter"/>
</dbReference>
<feature type="compositionally biased region" description="Low complexity" evidence="1">
    <location>
        <begin position="7"/>
        <end position="35"/>
    </location>
</feature>
<evidence type="ECO:0000313" key="3">
    <source>
        <dbReference type="Proteomes" id="UP000247498"/>
    </source>
</evidence>
<dbReference type="PRINTS" id="PR00081">
    <property type="entry name" value="GDHRDH"/>
</dbReference>
<evidence type="ECO:0000313" key="2">
    <source>
        <dbReference type="EMBL" id="GBF94242.1"/>
    </source>
</evidence>
<reference evidence="2 3" key="1">
    <citation type="journal article" date="2018" name="Sci. Rep.">
        <title>Raphidocelis subcapitata (=Pseudokirchneriella subcapitata) provides an insight into genome evolution and environmental adaptations in the Sphaeropleales.</title>
        <authorList>
            <person name="Suzuki S."/>
            <person name="Yamaguchi H."/>
            <person name="Nakajima N."/>
            <person name="Kawachi M."/>
        </authorList>
    </citation>
    <scope>NUCLEOTIDE SEQUENCE [LARGE SCALE GENOMIC DNA]</scope>
    <source>
        <strain evidence="2 3">NIES-35</strain>
    </source>
</reference>
<dbReference type="InterPro" id="IPR036291">
    <property type="entry name" value="NAD(P)-bd_dom_sf"/>
</dbReference>
<dbReference type="OrthoDB" id="3592703at2759"/>
<dbReference type="SUPFAM" id="SSF51735">
    <property type="entry name" value="NAD(P)-binding Rossmann-fold domains"/>
    <property type="match status" value="1"/>
</dbReference>
<dbReference type="PANTHER" id="PTHR24314:SF21">
    <property type="entry name" value="CHLOROPHYLL(IDE) B REDUCTASE NYC1, CHLOROPLASTIC-RELATED"/>
    <property type="match status" value="1"/>
</dbReference>
<dbReference type="Proteomes" id="UP000247498">
    <property type="component" value="Unassembled WGS sequence"/>
</dbReference>
<dbReference type="Gene3D" id="3.40.50.720">
    <property type="entry name" value="NAD(P)-binding Rossmann-like Domain"/>
    <property type="match status" value="1"/>
</dbReference>
<dbReference type="GO" id="GO:0015996">
    <property type="term" value="P:chlorophyll catabolic process"/>
    <property type="evidence" value="ECO:0007669"/>
    <property type="project" value="TreeGrafter"/>
</dbReference>
<dbReference type="EMBL" id="BDRX01000049">
    <property type="protein sequence ID" value="GBF94242.1"/>
    <property type="molecule type" value="Genomic_DNA"/>
</dbReference>
<organism evidence="2 3">
    <name type="scientific">Raphidocelis subcapitata</name>
    <dbReference type="NCBI Taxonomy" id="307507"/>
    <lineage>
        <taxon>Eukaryota</taxon>
        <taxon>Viridiplantae</taxon>
        <taxon>Chlorophyta</taxon>
        <taxon>core chlorophytes</taxon>
        <taxon>Chlorophyceae</taxon>
        <taxon>CS clade</taxon>
        <taxon>Sphaeropleales</taxon>
        <taxon>Selenastraceae</taxon>
        <taxon>Raphidocelis</taxon>
    </lineage>
</organism>
<accession>A0A2V0P5N4</accession>
<evidence type="ECO:0000256" key="1">
    <source>
        <dbReference type="SAM" id="MobiDB-lite"/>
    </source>
</evidence>
<dbReference type="PANTHER" id="PTHR24314">
    <property type="entry name" value="NON-SPECIFIC LIPID TRANSFER PROTEIN-RELATED"/>
    <property type="match status" value="1"/>
</dbReference>
<comment type="caution">
    <text evidence="2">The sequence shown here is derived from an EMBL/GenBank/DDBJ whole genome shotgun (WGS) entry which is preliminary data.</text>
</comment>
<dbReference type="CDD" id="cd05233">
    <property type="entry name" value="SDR_c"/>
    <property type="match status" value="1"/>
</dbReference>